<gene>
    <name evidence="4" type="ORF">IPF40_07890</name>
</gene>
<dbReference type="AlphaFoldDB" id="A0A935CDP7"/>
<feature type="domain" description="Glycosyltransferase subfamily 4-like N-terminal" evidence="3">
    <location>
        <begin position="42"/>
        <end position="160"/>
    </location>
</feature>
<dbReference type="Gene3D" id="3.40.50.2000">
    <property type="entry name" value="Glycogen Phosphorylase B"/>
    <property type="match status" value="2"/>
</dbReference>
<reference evidence="4 5" key="1">
    <citation type="submission" date="2020-10" db="EMBL/GenBank/DDBJ databases">
        <title>Connecting structure to function with the recovery of over 1000 high-quality activated sludge metagenome-assembled genomes encoding full-length rRNA genes using long-read sequencing.</title>
        <authorList>
            <person name="Singleton C.M."/>
            <person name="Petriglieri F."/>
            <person name="Kristensen J.M."/>
            <person name="Kirkegaard R.H."/>
            <person name="Michaelsen T.Y."/>
            <person name="Andersen M.H."/>
            <person name="Karst S.M."/>
            <person name="Dueholm M.S."/>
            <person name="Nielsen P.H."/>
            <person name="Albertsen M."/>
        </authorList>
    </citation>
    <scope>NUCLEOTIDE SEQUENCE [LARGE SCALE GENOMIC DNA]</scope>
    <source>
        <strain evidence="4">AalE_18-Q3-R2-46_BAT3C.188</strain>
    </source>
</reference>
<dbReference type="Pfam" id="PF13579">
    <property type="entry name" value="Glyco_trans_4_4"/>
    <property type="match status" value="1"/>
</dbReference>
<keyword evidence="1" id="KW-0328">Glycosyltransferase</keyword>
<dbReference type="EMBL" id="JADIXZ010000004">
    <property type="protein sequence ID" value="MBK6300962.1"/>
    <property type="molecule type" value="Genomic_DNA"/>
</dbReference>
<sequence>MVLDSPLLRISATLQETGYFSATHLVGIVGGQPPGETALGEGRYITRLGQAGVSGSGLKRAQARLTWFGHVYARYRRHPVEMVTAHSVWTFPVAWALARRTGAALVYGTQELETETPTMTGVKQKVARAIERLLIKSAALVTCVNSPIAAWYAQTYGIRMPVIIRNIPEAPVFDTVELREVLGLSDSDRIFIHTGRMTDGRHIEQILAAFGDAPASNHVVFLGSGELMPLVQSAAAANDNIHLLPAVAPERVVPHVAGADVSLCLIEPKALSYRLAAPNKLFEGLRAMRPVLCTDLPAAADLFGELWPEWHITDVPRELPTFIAALDDARLQRFADRFPGLPSWEEEIAPFLAAVAAVLTDDPGARR</sequence>
<name>A0A935CDP7_9MICO</name>
<evidence type="ECO:0000256" key="1">
    <source>
        <dbReference type="ARBA" id="ARBA00022676"/>
    </source>
</evidence>
<protein>
    <submittedName>
        <fullName evidence="4">Glycosyl transferase family 1</fullName>
    </submittedName>
</protein>
<comment type="caution">
    <text evidence="4">The sequence shown here is derived from an EMBL/GenBank/DDBJ whole genome shotgun (WGS) entry which is preliminary data.</text>
</comment>
<keyword evidence="2 4" id="KW-0808">Transferase</keyword>
<evidence type="ECO:0000259" key="3">
    <source>
        <dbReference type="Pfam" id="PF13579"/>
    </source>
</evidence>
<evidence type="ECO:0000313" key="5">
    <source>
        <dbReference type="Proteomes" id="UP000718281"/>
    </source>
</evidence>
<evidence type="ECO:0000313" key="4">
    <source>
        <dbReference type="EMBL" id="MBK6300962.1"/>
    </source>
</evidence>
<accession>A0A935CDP7</accession>
<dbReference type="SUPFAM" id="SSF53756">
    <property type="entry name" value="UDP-Glycosyltransferase/glycogen phosphorylase"/>
    <property type="match status" value="1"/>
</dbReference>
<dbReference type="InterPro" id="IPR028098">
    <property type="entry name" value="Glyco_trans_4-like_N"/>
</dbReference>
<dbReference type="Proteomes" id="UP000718281">
    <property type="component" value="Unassembled WGS sequence"/>
</dbReference>
<proteinExistence type="predicted"/>
<evidence type="ECO:0000256" key="2">
    <source>
        <dbReference type="ARBA" id="ARBA00022679"/>
    </source>
</evidence>
<organism evidence="4 5">
    <name type="scientific">Candidatus Phosphoribacter hodrii</name>
    <dbReference type="NCBI Taxonomy" id="2953743"/>
    <lineage>
        <taxon>Bacteria</taxon>
        <taxon>Bacillati</taxon>
        <taxon>Actinomycetota</taxon>
        <taxon>Actinomycetes</taxon>
        <taxon>Micrococcales</taxon>
        <taxon>Dermatophilaceae</taxon>
        <taxon>Candidatus Phosphoribacter</taxon>
    </lineage>
</organism>
<dbReference type="GO" id="GO:0016757">
    <property type="term" value="F:glycosyltransferase activity"/>
    <property type="evidence" value="ECO:0007669"/>
    <property type="project" value="UniProtKB-KW"/>
</dbReference>